<protein>
    <recommendedName>
        <fullName evidence="2">YdbS-like PH domain-containing protein</fullName>
    </recommendedName>
</protein>
<keyword evidence="1" id="KW-1133">Transmembrane helix</keyword>
<proteinExistence type="predicted"/>
<dbReference type="Pfam" id="PF03703">
    <property type="entry name" value="bPH_2"/>
    <property type="match status" value="1"/>
</dbReference>
<feature type="transmembrane region" description="Helical" evidence="1">
    <location>
        <begin position="107"/>
        <end position="129"/>
    </location>
</feature>
<keyword evidence="4" id="KW-1185">Reference proteome</keyword>
<comment type="caution">
    <text evidence="3">The sequence shown here is derived from an EMBL/GenBank/DDBJ whole genome shotgun (WGS) entry which is preliminary data.</text>
</comment>
<keyword evidence="1" id="KW-0472">Membrane</keyword>
<accession>A0A1V2ZW02</accession>
<dbReference type="OrthoDB" id="5793378at2"/>
<dbReference type="InterPro" id="IPR005182">
    <property type="entry name" value="YdbS-like_PH"/>
</dbReference>
<evidence type="ECO:0000259" key="2">
    <source>
        <dbReference type="Pfam" id="PF03703"/>
    </source>
</evidence>
<name>A0A1V2ZW02_9GAMM</name>
<dbReference type="RefSeq" id="WP_077244900.1">
    <property type="nucleotide sequence ID" value="NZ_MUZR01000068.1"/>
</dbReference>
<feature type="transmembrane region" description="Helical" evidence="1">
    <location>
        <begin position="177"/>
        <end position="195"/>
    </location>
</feature>
<sequence length="280" mass="29840">MAQGFWARLGRQMPLILAVATVISLLGAMLVRGGSSLGFVAAFVVLLPLTLAAALIRWWPGGRTAREVCRGERVRRALWMLAAALMISAVITLVAGVAWSGARVGNMLLVAGILLLPPAVLISLLVILGRRSIELREELEPGSHVELETNAHWAVFLPALGVLGITALLAIGPLGVWGLGAAAVLYLVVLPGLAIRGLASFVNSEAVLTDRYLHVASGLLWQRAVRFDLKRVGDIGVKQHWLGRRLGFGKVTVVDADGHAKVVPGLRDPAGLVQRVRARL</sequence>
<feature type="transmembrane region" description="Helical" evidence="1">
    <location>
        <begin position="77"/>
        <end position="101"/>
    </location>
</feature>
<feature type="domain" description="YdbS-like PH" evidence="2">
    <location>
        <begin position="207"/>
        <end position="262"/>
    </location>
</feature>
<gene>
    <name evidence="3" type="ORF">B1A74_13230</name>
</gene>
<evidence type="ECO:0000256" key="1">
    <source>
        <dbReference type="SAM" id="Phobius"/>
    </source>
</evidence>
<dbReference type="STRING" id="252474.B1A74_13230"/>
<evidence type="ECO:0000313" key="3">
    <source>
        <dbReference type="EMBL" id="OOC09003.1"/>
    </source>
</evidence>
<feature type="transmembrane region" description="Helical" evidence="1">
    <location>
        <begin position="37"/>
        <end position="56"/>
    </location>
</feature>
<organism evidence="3 4">
    <name type="scientific">Thioalkalivibrio halophilus</name>
    <dbReference type="NCBI Taxonomy" id="252474"/>
    <lineage>
        <taxon>Bacteria</taxon>
        <taxon>Pseudomonadati</taxon>
        <taxon>Pseudomonadota</taxon>
        <taxon>Gammaproteobacteria</taxon>
        <taxon>Chromatiales</taxon>
        <taxon>Ectothiorhodospiraceae</taxon>
        <taxon>Thioalkalivibrio</taxon>
    </lineage>
</organism>
<evidence type="ECO:0000313" key="4">
    <source>
        <dbReference type="Proteomes" id="UP000189177"/>
    </source>
</evidence>
<reference evidence="3 4" key="1">
    <citation type="submission" date="2017-02" db="EMBL/GenBank/DDBJ databases">
        <title>Genomic diversity within the haloalkaliphilic genus Thioalkalivibrio.</title>
        <authorList>
            <person name="Ahn A.-C."/>
            <person name="Meier-Kolthoff J."/>
            <person name="Overmars L."/>
            <person name="Richter M."/>
            <person name="Woyke T."/>
            <person name="Sorokin D.Y."/>
            <person name="Muyzer G."/>
        </authorList>
    </citation>
    <scope>NUCLEOTIDE SEQUENCE [LARGE SCALE GENOMIC DNA]</scope>
    <source>
        <strain evidence="3 4">HL17</strain>
    </source>
</reference>
<keyword evidence="1" id="KW-0812">Transmembrane</keyword>
<dbReference type="EMBL" id="MUZR01000068">
    <property type="protein sequence ID" value="OOC09003.1"/>
    <property type="molecule type" value="Genomic_DNA"/>
</dbReference>
<feature type="transmembrane region" description="Helical" evidence="1">
    <location>
        <begin position="150"/>
        <end position="171"/>
    </location>
</feature>
<dbReference type="Proteomes" id="UP000189177">
    <property type="component" value="Unassembled WGS sequence"/>
</dbReference>
<dbReference type="AlphaFoldDB" id="A0A1V2ZW02"/>
<feature type="transmembrane region" description="Helical" evidence="1">
    <location>
        <begin position="12"/>
        <end position="31"/>
    </location>
</feature>